<reference evidence="2" key="1">
    <citation type="submission" date="2020-05" db="EMBL/GenBank/DDBJ databases">
        <authorList>
            <person name="Chiriac C."/>
            <person name="Salcher M."/>
            <person name="Ghai R."/>
            <person name="Kavagutti S V."/>
        </authorList>
    </citation>
    <scope>NUCLEOTIDE SEQUENCE</scope>
</reference>
<sequence>MSHFEGSSKDVKEDKKLAKKNKMSMSDWEKSPKDAKHDKQKSMKGLKKGGITSMDAKKMGRNLARVANQKSTGRGR</sequence>
<feature type="compositionally biased region" description="Basic and acidic residues" evidence="1">
    <location>
        <begin position="1"/>
        <end position="16"/>
    </location>
</feature>
<name>A0A6J5QKC2_9CAUD</name>
<organism evidence="2">
    <name type="scientific">uncultured Caudovirales phage</name>
    <dbReference type="NCBI Taxonomy" id="2100421"/>
    <lineage>
        <taxon>Viruses</taxon>
        <taxon>Duplodnaviria</taxon>
        <taxon>Heunggongvirae</taxon>
        <taxon>Uroviricota</taxon>
        <taxon>Caudoviricetes</taxon>
        <taxon>Peduoviridae</taxon>
        <taxon>Maltschvirus</taxon>
        <taxon>Maltschvirus maltsch</taxon>
    </lineage>
</organism>
<feature type="region of interest" description="Disordered" evidence="1">
    <location>
        <begin position="1"/>
        <end position="76"/>
    </location>
</feature>
<gene>
    <name evidence="2" type="ORF">UFOVP1043_8</name>
</gene>
<feature type="compositionally biased region" description="Basic and acidic residues" evidence="1">
    <location>
        <begin position="27"/>
        <end position="41"/>
    </location>
</feature>
<evidence type="ECO:0000256" key="1">
    <source>
        <dbReference type="SAM" id="MobiDB-lite"/>
    </source>
</evidence>
<proteinExistence type="predicted"/>
<accession>A0A6J5QKC2</accession>
<dbReference type="EMBL" id="LR797001">
    <property type="protein sequence ID" value="CAB4180064.1"/>
    <property type="molecule type" value="Genomic_DNA"/>
</dbReference>
<evidence type="ECO:0000313" key="2">
    <source>
        <dbReference type="EMBL" id="CAB4180064.1"/>
    </source>
</evidence>
<protein>
    <submittedName>
        <fullName evidence="2">Uncharacterized protein</fullName>
    </submittedName>
</protein>